<evidence type="ECO:0000313" key="1">
    <source>
        <dbReference type="Proteomes" id="UP000515154"/>
    </source>
</evidence>
<name>A0A6P7TYW4_9MOLL</name>
<evidence type="ECO:0000313" key="2">
    <source>
        <dbReference type="RefSeq" id="XP_029654457.1"/>
    </source>
</evidence>
<dbReference type="Proteomes" id="UP000515154">
    <property type="component" value="Unplaced"/>
</dbReference>
<organism evidence="1 2">
    <name type="scientific">Octopus sinensis</name>
    <name type="common">East Asian common octopus</name>
    <dbReference type="NCBI Taxonomy" id="2607531"/>
    <lineage>
        <taxon>Eukaryota</taxon>
        <taxon>Metazoa</taxon>
        <taxon>Spiralia</taxon>
        <taxon>Lophotrochozoa</taxon>
        <taxon>Mollusca</taxon>
        <taxon>Cephalopoda</taxon>
        <taxon>Coleoidea</taxon>
        <taxon>Octopodiformes</taxon>
        <taxon>Octopoda</taxon>
        <taxon>Incirrata</taxon>
        <taxon>Octopodidae</taxon>
        <taxon>Octopus</taxon>
    </lineage>
</organism>
<dbReference type="KEGG" id="osn:115227889"/>
<dbReference type="AlphaFoldDB" id="A0A6P7TYW4"/>
<reference evidence="2" key="1">
    <citation type="submission" date="2025-08" db="UniProtKB">
        <authorList>
            <consortium name="RefSeq"/>
        </authorList>
    </citation>
    <scope>IDENTIFICATION</scope>
</reference>
<keyword evidence="1" id="KW-1185">Reference proteome</keyword>
<sequence length="222" mass="25626">MKHLSLEVKVFELENEIMHLKDLADIEREKQIEVEHENELLRKQNDLMIKKLHQINGQKQEIFVNLTEEYKNRINGPFLSRICYTLLIILLSFSLIKNGNGFSNENSLQSSSVKRENSHVTLFDGNDGSLMDYKPELKSSIHNSYGASDILKEHNYAWISSSNKIPSYNYHSPQKLKESIYSYDSGAFSNFESDDSSPKRKAFLGFYSDSLNFLTPTSPFKL</sequence>
<gene>
    <name evidence="2" type="primary">LOC115227889</name>
</gene>
<dbReference type="RefSeq" id="XP_029654457.1">
    <property type="nucleotide sequence ID" value="XM_029798597.1"/>
</dbReference>
<proteinExistence type="predicted"/>
<protein>
    <submittedName>
        <fullName evidence="2">Uncharacterized protein LOC115227889</fullName>
    </submittedName>
</protein>
<accession>A0A6P7TYW4</accession>